<accession>A0ABN6P6X4</accession>
<reference evidence="1 2" key="1">
    <citation type="journal article" date="2016" name="Microbes Environ.">
        <title>Phylogenetically diverse aerobic anoxygenic phototrophic bacteria isolated from epilithic biofilms in Tama river, Japan.</title>
        <authorList>
            <person name="Hirose S."/>
            <person name="Matsuura K."/>
            <person name="Haruta S."/>
        </authorList>
    </citation>
    <scope>NUCLEOTIDE SEQUENCE [LARGE SCALE GENOMIC DNA]</scope>
    <source>
        <strain evidence="1 2">S08</strain>
    </source>
</reference>
<dbReference type="RefSeq" id="WP_244408285.1">
    <property type="nucleotide sequence ID" value="NZ_AP025637.1"/>
</dbReference>
<evidence type="ECO:0000313" key="1">
    <source>
        <dbReference type="EMBL" id="BDG74085.1"/>
    </source>
</evidence>
<sequence length="203" mass="21710">MSAAALIARAAAEGVSLSVEGGQVRVRAARPPADDLLAALRAERDGVLRLLSAPPPPALPALPERDAWGLSEAEKAEAVARLFRAKRTAEPEAMDHDAAERAARAAHYAEEGAARPYQPGDVDPLRDGLHRGFHAHRAAWNALPAGPERGRAFAAVRREPGACPTCAGRRWWCEVGEPDTARRCTTCHPPDHLSPNAIHEVTT</sequence>
<keyword evidence="2" id="KW-1185">Reference proteome</keyword>
<organism evidence="1 2">
    <name type="scientific">Roseomonas fluvialis</name>
    <dbReference type="NCBI Taxonomy" id="1750527"/>
    <lineage>
        <taxon>Bacteria</taxon>
        <taxon>Pseudomonadati</taxon>
        <taxon>Pseudomonadota</taxon>
        <taxon>Alphaproteobacteria</taxon>
        <taxon>Acetobacterales</taxon>
        <taxon>Roseomonadaceae</taxon>
        <taxon>Roseomonas</taxon>
    </lineage>
</organism>
<protein>
    <recommendedName>
        <fullName evidence="3">TubC N-terminal docking domain-containing protein</fullName>
    </recommendedName>
</protein>
<name>A0ABN6P6X4_9PROT</name>
<proteinExistence type="predicted"/>
<evidence type="ECO:0000313" key="2">
    <source>
        <dbReference type="Proteomes" id="UP000831327"/>
    </source>
</evidence>
<gene>
    <name evidence="1" type="ORF">Rmf_40140</name>
</gene>
<evidence type="ECO:0008006" key="3">
    <source>
        <dbReference type="Google" id="ProtNLM"/>
    </source>
</evidence>
<dbReference type="EMBL" id="AP025637">
    <property type="protein sequence ID" value="BDG74085.1"/>
    <property type="molecule type" value="Genomic_DNA"/>
</dbReference>
<dbReference type="Proteomes" id="UP000831327">
    <property type="component" value="Chromosome"/>
</dbReference>